<comment type="pathway">
    <text evidence="1">Metabolic intermediate biosynthesis; acetyl-CoA biosynthesis; acetyl-CoA from acetate: step 2/2.</text>
</comment>
<dbReference type="NCBIfam" id="TIGR00651">
    <property type="entry name" value="pta"/>
    <property type="match status" value="1"/>
</dbReference>
<dbReference type="InterPro" id="IPR023865">
    <property type="entry name" value="Aliphatic_acid_kinase_CS"/>
</dbReference>
<feature type="binding site" evidence="7">
    <location>
        <position position="116"/>
    </location>
    <ligand>
        <name>substrate</name>
    </ligand>
</feature>
<dbReference type="Gene3D" id="3.40.50.10950">
    <property type="match status" value="1"/>
</dbReference>
<keyword evidence="5 7" id="KW-0067">ATP-binding</keyword>
<feature type="binding site" evidence="7">
    <location>
        <position position="42"/>
    </location>
    <ligand>
        <name>ATP</name>
        <dbReference type="ChEBI" id="CHEBI:30616"/>
    </ligand>
</feature>
<dbReference type="EC" id="2.7.2.1" evidence="7"/>
<feature type="site" description="Transition state stabilizer" evidence="7">
    <location>
        <position position="267"/>
    </location>
</feature>
<feature type="domain" description="DRTGG" evidence="9">
    <location>
        <begin position="671"/>
        <end position="786"/>
    </location>
</feature>
<comment type="cofactor">
    <cofactor evidence="7">
        <name>Mg(2+)</name>
        <dbReference type="ChEBI" id="CHEBI:18420"/>
    </cofactor>
</comment>
<proteinExistence type="inferred from homology"/>
<dbReference type="PROSITE" id="PS01075">
    <property type="entry name" value="ACETATE_KINASE_1"/>
    <property type="match status" value="1"/>
</dbReference>
<dbReference type="Proteomes" id="UP000789595">
    <property type="component" value="Unassembled WGS sequence"/>
</dbReference>
<sequence length="1193" mass="126983">MLLVRGARPLAGAATRLVSRSFSTAANNKFVLTLNAGSSSIKFGVFDVAGGTPVERCSGIVEEVGSDHSRLKLVVDGEVKRDVADLHIKGHGEALASIRDALAPQLPGAIAAVGHRVVHGGAAILGPALVDDAIVDEVDACAALAPLHNPANALGIRFARDTWGDVPHVVVPDTAFHTSSMQPESYRYALPKSLYDDHGIRRYGFHGTSYAYVTKQLAAALGKPVSAVNAIVCHLGSGASMCAVEHGRSIDTTMGLTPLEGLVMGTRCGDVDAGVLSYLSERGYSTSDLDALLNKESGLKGLSGGLASDMRAITKLAEQGDSDAALARSVFVERCRKYIGAYAVKLKGRVDAIVFCGGIGEGDADARRRICADLEGLLGCEIDDTKNQFAVDGESVVDVSTQFASTKVYVVPTDEELEIASQTASVADLIQVEKPRVVEEPIVEPSKDAAPPIGSVLFVDGGGATAPAELGLMFAAMTAHEKVGFFRPVHHGFVDRKLALFREVFDLDDVPVEAMYGVTEAEANKLLAANDEETLIEKILTKYLAYRESRDFVLVSRPAIGGSAGRLQLSSGIAAAMQAPVCWVHGLYADGTGEFLPEHLNDELGDNELAELAQVASDLREHAVRLAGVVVANLPPDQTHEKVRDQLKGLGIETAALLPHDDSFEKVTVAEIADTVGADLIYGCESVFKNQRVDSMTIATLDVANLLTHLDNADSNHQLVVVDARRADVILAVALAARLKTIAGLLLTGPAVGEETHAVLADLDARKQLPLPPILKARAGSTYQIAHAVSTCVETMASTPSTRRLHWLISTQVSTTTPRMLPTSHSKLDAARTLFDRYLEPRFRNALGAPPDQYEVITPKLFQHHLFTKARRDPKRIVLPEGNDRRVVVAAGELLERNLVELIILGNRDEILAVADEAGVVISEEAKTHVKIIDPEACDAELFDQLAEGFYELRKHKGVDLEKSKELVRDDPNTFGAMMMKLGLADGMVSGACHSTAATMRPALQLLKTAPGFDIVSSVFFMLLNDGVKVFGDCAINVAPSADELAQIAVASAHTAKQFGVEPRVAMLSYASGDSNQGALIDTIREATSKAKSLCSEYPIEGPIQFDAAVDADVAAIKYKGSDSEVAGHATVCVFPDLNSGNNGYKAVQQASKTIAVGPIMQGLAKPVNDLSRGCTVEDIVNTVVITALQSQE</sequence>
<evidence type="ECO:0000256" key="3">
    <source>
        <dbReference type="ARBA" id="ARBA00022741"/>
    </source>
</evidence>
<dbReference type="GO" id="GO:0006082">
    <property type="term" value="P:organic acid metabolic process"/>
    <property type="evidence" value="ECO:0007669"/>
    <property type="project" value="InterPro"/>
</dbReference>
<evidence type="ECO:0000259" key="9">
    <source>
        <dbReference type="Pfam" id="PF07085"/>
    </source>
</evidence>
<dbReference type="PROSITE" id="PS01076">
    <property type="entry name" value="ACETATE_KINASE_2"/>
    <property type="match status" value="1"/>
</dbReference>
<keyword evidence="6" id="KW-0012">Acyltransferase</keyword>
<dbReference type="NCBIfam" id="NF007233">
    <property type="entry name" value="PRK09653.1"/>
    <property type="match status" value="1"/>
</dbReference>
<evidence type="ECO:0000256" key="6">
    <source>
        <dbReference type="ARBA" id="ARBA00023315"/>
    </source>
</evidence>
<feature type="binding site" evidence="7">
    <location>
        <position position="35"/>
    </location>
    <ligand>
        <name>Mg(2+)</name>
        <dbReference type="ChEBI" id="CHEBI:18420"/>
    </ligand>
</feature>
<dbReference type="InterPro" id="IPR000890">
    <property type="entry name" value="Aliphatic_acid_kin_short-chain"/>
</dbReference>
<evidence type="ECO:0000256" key="7">
    <source>
        <dbReference type="HAMAP-Rule" id="MF_03131"/>
    </source>
</evidence>
<dbReference type="GO" id="GO:0000287">
    <property type="term" value="F:magnesium ion binding"/>
    <property type="evidence" value="ECO:0007669"/>
    <property type="project" value="UniProtKB-UniRule"/>
</dbReference>
<dbReference type="InterPro" id="IPR028979">
    <property type="entry name" value="Ser_kin/Pase_Hpr-like_N_sf"/>
</dbReference>
<dbReference type="Pfam" id="PF00871">
    <property type="entry name" value="Acetate_kinase"/>
    <property type="match status" value="1"/>
</dbReference>
<dbReference type="AlphaFoldDB" id="A0A8J2SBU1"/>
<dbReference type="SUPFAM" id="SSF53659">
    <property type="entry name" value="Isocitrate/Isopropylmalate dehydrogenase-like"/>
    <property type="match status" value="1"/>
</dbReference>
<organism evidence="10 11">
    <name type="scientific">Pelagomonas calceolata</name>
    <dbReference type="NCBI Taxonomy" id="35677"/>
    <lineage>
        <taxon>Eukaryota</taxon>
        <taxon>Sar</taxon>
        <taxon>Stramenopiles</taxon>
        <taxon>Ochrophyta</taxon>
        <taxon>Pelagophyceae</taxon>
        <taxon>Pelagomonadales</taxon>
        <taxon>Pelagomonadaceae</taxon>
        <taxon>Pelagomonas</taxon>
    </lineage>
</organism>
<dbReference type="SUPFAM" id="SSF53067">
    <property type="entry name" value="Actin-like ATPase domain"/>
    <property type="match status" value="2"/>
</dbReference>
<dbReference type="Gene3D" id="3.40.1390.20">
    <property type="entry name" value="HprK N-terminal domain-like"/>
    <property type="match status" value="1"/>
</dbReference>
<protein>
    <recommendedName>
        <fullName evidence="7">Probable acetate kinase</fullName>
        <ecNumber evidence="7">2.7.2.1</ecNumber>
    </recommendedName>
    <alternativeName>
        <fullName evidence="7">Acetokinase</fullName>
    </alternativeName>
</protein>
<keyword evidence="2 7" id="KW-0808">Transferase</keyword>
<dbReference type="InterPro" id="IPR010766">
    <property type="entry name" value="DRTGG"/>
</dbReference>
<reference evidence="10" key="1">
    <citation type="submission" date="2021-11" db="EMBL/GenBank/DDBJ databases">
        <authorList>
            <consortium name="Genoscope - CEA"/>
            <person name="William W."/>
        </authorList>
    </citation>
    <scope>NUCLEOTIDE SEQUENCE</scope>
</reference>
<comment type="caution">
    <text evidence="7">Lacks conserved residue(s) required for the propagation of feature annotation.</text>
</comment>
<dbReference type="GO" id="GO:0008776">
    <property type="term" value="F:acetate kinase activity"/>
    <property type="evidence" value="ECO:0007669"/>
    <property type="project" value="UniProtKB-UniRule"/>
</dbReference>
<keyword evidence="4 7" id="KW-0418">Kinase</keyword>
<dbReference type="Gene3D" id="3.30.420.40">
    <property type="match status" value="2"/>
</dbReference>
<dbReference type="GO" id="GO:0005524">
    <property type="term" value="F:ATP binding"/>
    <property type="evidence" value="ECO:0007669"/>
    <property type="project" value="UniProtKB-KW"/>
</dbReference>
<comment type="pathway">
    <text evidence="7">Metabolic intermediate biosynthesis; acetyl-CoA biosynthesis; acetyl-CoA from acetate: step 1/2.</text>
</comment>
<keyword evidence="11" id="KW-1185">Reference proteome</keyword>
<comment type="similarity">
    <text evidence="7">Belongs to the acetokinase family.</text>
</comment>
<dbReference type="HAMAP" id="MF_00020">
    <property type="entry name" value="Acetate_kinase"/>
    <property type="match status" value="1"/>
</dbReference>
<comment type="catalytic activity">
    <reaction evidence="7">
        <text>acetate + ATP = acetyl phosphate + ADP</text>
        <dbReference type="Rhea" id="RHEA:11352"/>
        <dbReference type="ChEBI" id="CHEBI:22191"/>
        <dbReference type="ChEBI" id="CHEBI:30089"/>
        <dbReference type="ChEBI" id="CHEBI:30616"/>
        <dbReference type="ChEBI" id="CHEBI:456216"/>
        <dbReference type="EC" id="2.7.2.1"/>
    </reaction>
</comment>
<dbReference type="EMBL" id="CAKKNE010000001">
    <property type="protein sequence ID" value="CAH0364666.1"/>
    <property type="molecule type" value="Genomic_DNA"/>
</dbReference>
<dbReference type="NCBIfam" id="TIGR00016">
    <property type="entry name" value="ackA"/>
    <property type="match status" value="1"/>
</dbReference>
<dbReference type="InterPro" id="IPR002505">
    <property type="entry name" value="PTA_PTB"/>
</dbReference>
<feature type="domain" description="Phosphate acetyl/butaryl transferase" evidence="8">
    <location>
        <begin position="862"/>
        <end position="1188"/>
    </location>
</feature>
<evidence type="ECO:0000256" key="5">
    <source>
        <dbReference type="ARBA" id="ARBA00022840"/>
    </source>
</evidence>
<feature type="binding site" evidence="7">
    <location>
        <begin position="309"/>
        <end position="311"/>
    </location>
    <ligand>
        <name>ATP</name>
        <dbReference type="ChEBI" id="CHEBI:30616"/>
    </ligand>
</feature>
<keyword evidence="7" id="KW-0460">Magnesium</keyword>
<dbReference type="SUPFAM" id="SSF75138">
    <property type="entry name" value="HprK N-terminal domain-like"/>
    <property type="match status" value="1"/>
</dbReference>
<feature type="binding site" evidence="7">
    <location>
        <position position="415"/>
    </location>
    <ligand>
        <name>Mg(2+)</name>
        <dbReference type="ChEBI" id="CHEBI:18420"/>
    </ligand>
</feature>
<evidence type="ECO:0000256" key="4">
    <source>
        <dbReference type="ARBA" id="ARBA00022777"/>
    </source>
</evidence>
<name>A0A8J2SBU1_9STRA</name>
<dbReference type="UniPathway" id="UPA00340">
    <property type="reaction ID" value="UER00458"/>
</dbReference>
<dbReference type="InterPro" id="IPR004372">
    <property type="entry name" value="Ac/propionate_kinase"/>
</dbReference>
<dbReference type="PANTHER" id="PTHR43356:SF3">
    <property type="entry name" value="PHOSPHATE ACETYLTRANSFERASE"/>
    <property type="match status" value="1"/>
</dbReference>
<dbReference type="GO" id="GO:0016407">
    <property type="term" value="F:acetyltransferase activity"/>
    <property type="evidence" value="ECO:0007669"/>
    <property type="project" value="InterPro"/>
</dbReference>
<dbReference type="InterPro" id="IPR043129">
    <property type="entry name" value="ATPase_NBD"/>
</dbReference>
<dbReference type="PANTHER" id="PTHR43356">
    <property type="entry name" value="PHOSPHATE ACETYLTRANSFERASE"/>
    <property type="match status" value="1"/>
</dbReference>
<feature type="active site" description="Proton donor/acceptor" evidence="7">
    <location>
        <position position="173"/>
    </location>
</feature>
<feature type="site" description="Transition state stabilizer" evidence="7">
    <location>
        <position position="206"/>
    </location>
</feature>
<dbReference type="Pfam" id="PF01515">
    <property type="entry name" value="PTA_PTB"/>
    <property type="match status" value="1"/>
</dbReference>
<gene>
    <name evidence="10" type="ORF">PECAL_1P10410</name>
</gene>
<keyword evidence="3 7" id="KW-0547">Nucleotide-binding</keyword>
<dbReference type="InterPro" id="IPR050500">
    <property type="entry name" value="Phos_Acetyltrans/Butyryltrans"/>
</dbReference>
<accession>A0A8J2SBU1</accession>
<dbReference type="NCBIfam" id="NF004167">
    <property type="entry name" value="PRK05632.1"/>
    <property type="match status" value="1"/>
</dbReference>
<dbReference type="GO" id="GO:0006085">
    <property type="term" value="P:acetyl-CoA biosynthetic process"/>
    <property type="evidence" value="ECO:0007669"/>
    <property type="project" value="UniProtKB-UniRule"/>
</dbReference>
<feature type="binding site" evidence="7">
    <location>
        <begin position="234"/>
        <end position="238"/>
    </location>
    <ligand>
        <name>ATP</name>
        <dbReference type="ChEBI" id="CHEBI:30616"/>
    </ligand>
</feature>
<dbReference type="InterPro" id="IPR042113">
    <property type="entry name" value="P_AcTrfase_dom1"/>
</dbReference>
<dbReference type="CDD" id="cd24010">
    <property type="entry name" value="ASKHA_NBD_AcK_PK"/>
    <property type="match status" value="1"/>
</dbReference>
<evidence type="ECO:0000256" key="1">
    <source>
        <dbReference type="ARBA" id="ARBA00004989"/>
    </source>
</evidence>
<evidence type="ECO:0000313" key="11">
    <source>
        <dbReference type="Proteomes" id="UP000789595"/>
    </source>
</evidence>
<dbReference type="InterPro" id="IPR042112">
    <property type="entry name" value="P_AcTrfase_dom2"/>
</dbReference>
<evidence type="ECO:0000256" key="2">
    <source>
        <dbReference type="ARBA" id="ARBA00022679"/>
    </source>
</evidence>
<evidence type="ECO:0000259" key="8">
    <source>
        <dbReference type="Pfam" id="PF01515"/>
    </source>
</evidence>
<dbReference type="Gene3D" id="3.40.50.10750">
    <property type="entry name" value="Isocitrate/Isopropylmalate dehydrogenase-like"/>
    <property type="match status" value="1"/>
</dbReference>
<keyword evidence="7" id="KW-0479">Metal-binding</keyword>
<comment type="caution">
    <text evidence="10">The sequence shown here is derived from an EMBL/GenBank/DDBJ whole genome shotgun (WGS) entry which is preliminary data.</text>
</comment>
<evidence type="ECO:0000313" key="10">
    <source>
        <dbReference type="EMBL" id="CAH0364666.1"/>
    </source>
</evidence>
<dbReference type="InterPro" id="IPR004614">
    <property type="entry name" value="P_AcTrfase"/>
</dbReference>
<dbReference type="Pfam" id="PF07085">
    <property type="entry name" value="DRTGG"/>
    <property type="match status" value="1"/>
</dbReference>
<dbReference type="OrthoDB" id="67445at2759"/>
<dbReference type="PRINTS" id="PR00471">
    <property type="entry name" value="ACETATEKNASE"/>
</dbReference>